<dbReference type="Proteomes" id="UP000198287">
    <property type="component" value="Unassembled WGS sequence"/>
</dbReference>
<dbReference type="EMBL" id="LNIX01000005">
    <property type="protein sequence ID" value="OXA54828.1"/>
    <property type="molecule type" value="Genomic_DNA"/>
</dbReference>
<comment type="caution">
    <text evidence="2">The sequence shown here is derived from an EMBL/GenBank/DDBJ whole genome shotgun (WGS) entry which is preliminary data.</text>
</comment>
<accession>A0A226EC96</accession>
<reference evidence="2 3" key="1">
    <citation type="submission" date="2015-12" db="EMBL/GenBank/DDBJ databases">
        <title>The genome of Folsomia candida.</title>
        <authorList>
            <person name="Faddeeva A."/>
            <person name="Derks M.F."/>
            <person name="Anvar Y."/>
            <person name="Smit S."/>
            <person name="Van Straalen N."/>
            <person name="Roelofs D."/>
        </authorList>
    </citation>
    <scope>NUCLEOTIDE SEQUENCE [LARGE SCALE GENOMIC DNA]</scope>
    <source>
        <strain evidence="2 3">VU population</strain>
        <tissue evidence="2">Whole body</tissue>
    </source>
</reference>
<feature type="compositionally biased region" description="Acidic residues" evidence="1">
    <location>
        <begin position="287"/>
        <end position="298"/>
    </location>
</feature>
<protein>
    <submittedName>
        <fullName evidence="2">Uncharacterized protein</fullName>
    </submittedName>
</protein>
<proteinExistence type="predicted"/>
<organism evidence="2 3">
    <name type="scientific">Folsomia candida</name>
    <name type="common">Springtail</name>
    <dbReference type="NCBI Taxonomy" id="158441"/>
    <lineage>
        <taxon>Eukaryota</taxon>
        <taxon>Metazoa</taxon>
        <taxon>Ecdysozoa</taxon>
        <taxon>Arthropoda</taxon>
        <taxon>Hexapoda</taxon>
        <taxon>Collembola</taxon>
        <taxon>Entomobryomorpha</taxon>
        <taxon>Isotomoidea</taxon>
        <taxon>Isotomidae</taxon>
        <taxon>Proisotominae</taxon>
        <taxon>Folsomia</taxon>
    </lineage>
</organism>
<feature type="region of interest" description="Disordered" evidence="1">
    <location>
        <begin position="286"/>
        <end position="322"/>
    </location>
</feature>
<dbReference type="AlphaFoldDB" id="A0A226EC96"/>
<sequence>MRVTNAQCPGWKRYSAGSNAVFNRMYGLKEQYLDQLLTVFPKLEDLTVNRELIEALVQNKGLIPRTLVKLRIPDRTSRYDLNGVLQITQQISLRTLSLNEIYDHKDDNFHVDIALYDLLSRHRETLEFLTLGLDFIISFETSESNFYTNFPKLSEFYVVHVWNWGGFWKPCLDYLFNERVVGERVAHFEIRDKGTSQTNTKETPAQIFNLRGHIDPEYARVFKTFPNADNKFMQDLRRKHHTNILLDGDVDLTLLRIILPQKSKFSERVESLDVIKIEEIYEISDHDLEDDDNSEMEEEIVHQESDRGDEDDGDKLSPSSSSPLFYLRDFLKVATRNFRKSEAYLIYDARIYDPNHPGGPPIS</sequence>
<evidence type="ECO:0000313" key="3">
    <source>
        <dbReference type="Proteomes" id="UP000198287"/>
    </source>
</evidence>
<evidence type="ECO:0000313" key="2">
    <source>
        <dbReference type="EMBL" id="OXA54828.1"/>
    </source>
</evidence>
<gene>
    <name evidence="2" type="ORF">Fcan01_11310</name>
</gene>
<evidence type="ECO:0000256" key="1">
    <source>
        <dbReference type="SAM" id="MobiDB-lite"/>
    </source>
</evidence>
<keyword evidence="3" id="KW-1185">Reference proteome</keyword>
<name>A0A226EC96_FOLCA</name>